<dbReference type="Gene3D" id="3.90.180.10">
    <property type="entry name" value="Medium-chain alcohol dehydrogenases, catalytic domain"/>
    <property type="match status" value="2"/>
</dbReference>
<dbReference type="PROSITE" id="PS00059">
    <property type="entry name" value="ADH_ZINC"/>
    <property type="match status" value="2"/>
</dbReference>
<protein>
    <recommendedName>
        <fullName evidence="15">Probable cinnamyl alcohol dehydrogenase</fullName>
        <ecNumber evidence="4">1.1.1.195</ecNumber>
    </recommendedName>
</protein>
<dbReference type="FunFam" id="3.90.180.10:FF:000004">
    <property type="entry name" value="probable cinnamyl alcohol dehydrogenase"/>
    <property type="match status" value="2"/>
</dbReference>
<dbReference type="GO" id="GO:0045551">
    <property type="term" value="F:cinnamyl-alcohol dehydrogenase activity"/>
    <property type="evidence" value="ECO:0007669"/>
    <property type="project" value="UniProtKB-EC"/>
</dbReference>
<keyword evidence="5 16" id="KW-0479">Metal-binding</keyword>
<evidence type="ECO:0000256" key="10">
    <source>
        <dbReference type="ARBA" id="ARBA00047329"/>
    </source>
</evidence>
<dbReference type="Gene3D" id="3.40.50.720">
    <property type="entry name" value="NAD(P)-binding Rossmann-like Domain"/>
    <property type="match status" value="2"/>
</dbReference>
<keyword evidence="8" id="KW-0521">NADP</keyword>
<comment type="cofactor">
    <cofactor evidence="1 16">
        <name>Zn(2+)</name>
        <dbReference type="ChEBI" id="CHEBI:29105"/>
    </cofactor>
</comment>
<dbReference type="GO" id="GO:0008270">
    <property type="term" value="F:zinc ion binding"/>
    <property type="evidence" value="ECO:0007669"/>
    <property type="project" value="InterPro"/>
</dbReference>
<dbReference type="InterPro" id="IPR020843">
    <property type="entry name" value="ER"/>
</dbReference>
<evidence type="ECO:0000256" key="7">
    <source>
        <dbReference type="ARBA" id="ARBA00022833"/>
    </source>
</evidence>
<dbReference type="SUPFAM" id="SSF51735">
    <property type="entry name" value="NAD(P)-binding Rossmann-fold domains"/>
    <property type="match status" value="2"/>
</dbReference>
<dbReference type="AlphaFoldDB" id="A0AAQ3X2X2"/>
<keyword evidence="9" id="KW-0560">Oxidoreductase</keyword>
<comment type="catalytic activity">
    <reaction evidence="10">
        <text>(E)-4-coumaroyl alcohol + NADP(+) = (E)-4-coumaraldehyde + NADPH + H(+)</text>
        <dbReference type="Rhea" id="RHEA:45724"/>
        <dbReference type="ChEBI" id="CHEBI:15378"/>
        <dbReference type="ChEBI" id="CHEBI:28353"/>
        <dbReference type="ChEBI" id="CHEBI:57783"/>
        <dbReference type="ChEBI" id="CHEBI:58349"/>
        <dbReference type="ChEBI" id="CHEBI:64555"/>
        <dbReference type="EC" id="1.1.1.195"/>
    </reaction>
    <physiologicalReaction direction="right-to-left" evidence="10">
        <dbReference type="Rhea" id="RHEA:45726"/>
    </physiologicalReaction>
</comment>
<evidence type="ECO:0000256" key="9">
    <source>
        <dbReference type="ARBA" id="ARBA00023002"/>
    </source>
</evidence>
<evidence type="ECO:0000256" key="4">
    <source>
        <dbReference type="ARBA" id="ARBA00013171"/>
    </source>
</evidence>
<comment type="catalytic activity">
    <reaction evidence="14">
        <text>(E)-cinnamyl alcohol + NADP(+) = (E)-cinnamaldehyde + NADPH + H(+)</text>
        <dbReference type="Rhea" id="RHEA:10392"/>
        <dbReference type="ChEBI" id="CHEBI:15378"/>
        <dbReference type="ChEBI" id="CHEBI:16731"/>
        <dbReference type="ChEBI" id="CHEBI:33227"/>
        <dbReference type="ChEBI" id="CHEBI:57783"/>
        <dbReference type="ChEBI" id="CHEBI:58349"/>
        <dbReference type="EC" id="1.1.1.195"/>
    </reaction>
    <physiologicalReaction direction="right-to-left" evidence="14">
        <dbReference type="Rhea" id="RHEA:10394"/>
    </physiologicalReaction>
</comment>
<comment type="catalytic activity">
    <reaction evidence="13">
        <text>(E)-coniferol + NADP(+) = (E)-coniferaldehyde + NADPH + H(+)</text>
        <dbReference type="Rhea" id="RHEA:22444"/>
        <dbReference type="ChEBI" id="CHEBI:15378"/>
        <dbReference type="ChEBI" id="CHEBI:16547"/>
        <dbReference type="ChEBI" id="CHEBI:17745"/>
        <dbReference type="ChEBI" id="CHEBI:57783"/>
        <dbReference type="ChEBI" id="CHEBI:58349"/>
        <dbReference type="EC" id="1.1.1.195"/>
    </reaction>
    <physiologicalReaction direction="right-to-left" evidence="13">
        <dbReference type="Rhea" id="RHEA:22446"/>
    </physiologicalReaction>
</comment>
<reference evidence="18 19" key="1">
    <citation type="submission" date="2024-02" db="EMBL/GenBank/DDBJ databases">
        <title>High-quality chromosome-scale genome assembly of Pensacola bahiagrass (Paspalum notatum Flugge var. saurae).</title>
        <authorList>
            <person name="Vega J.M."/>
            <person name="Podio M."/>
            <person name="Orjuela J."/>
            <person name="Siena L.A."/>
            <person name="Pessino S.C."/>
            <person name="Combes M.C."/>
            <person name="Mariac C."/>
            <person name="Albertini E."/>
            <person name="Pupilli F."/>
            <person name="Ortiz J.P.A."/>
            <person name="Leblanc O."/>
        </authorList>
    </citation>
    <scope>NUCLEOTIDE SEQUENCE [LARGE SCALE GENOMIC DNA]</scope>
    <source>
        <strain evidence="18">R1</strain>
        <tissue evidence="18">Leaf</tissue>
    </source>
</reference>
<keyword evidence="7 16" id="KW-0862">Zinc</keyword>
<keyword evidence="6" id="KW-0438">Lignin biosynthesis</keyword>
<dbReference type="GO" id="GO:0009809">
    <property type="term" value="P:lignin biosynthetic process"/>
    <property type="evidence" value="ECO:0007669"/>
    <property type="project" value="UniProtKB-KW"/>
</dbReference>
<dbReference type="Pfam" id="PF00107">
    <property type="entry name" value="ADH_zinc_N"/>
    <property type="match status" value="2"/>
</dbReference>
<dbReference type="SUPFAM" id="SSF50129">
    <property type="entry name" value="GroES-like"/>
    <property type="match status" value="2"/>
</dbReference>
<comment type="catalytic activity">
    <reaction evidence="11">
        <text>(E)-sinapyl alcohol + NADP(+) = (E)-sinapaldehyde + NADPH + H(+)</text>
        <dbReference type="Rhea" id="RHEA:45704"/>
        <dbReference type="ChEBI" id="CHEBI:15378"/>
        <dbReference type="ChEBI" id="CHEBI:27949"/>
        <dbReference type="ChEBI" id="CHEBI:57783"/>
        <dbReference type="ChEBI" id="CHEBI:58349"/>
        <dbReference type="ChEBI" id="CHEBI:64557"/>
        <dbReference type="EC" id="1.1.1.195"/>
    </reaction>
    <physiologicalReaction direction="right-to-left" evidence="11">
        <dbReference type="Rhea" id="RHEA:45706"/>
    </physiologicalReaction>
</comment>
<comment type="similarity">
    <text evidence="16">Belongs to the zinc-containing alcohol dehydrogenase family.</text>
</comment>
<evidence type="ECO:0000256" key="13">
    <source>
        <dbReference type="ARBA" id="ARBA00049311"/>
    </source>
</evidence>
<keyword evidence="19" id="KW-1185">Reference proteome</keyword>
<dbReference type="InterPro" id="IPR002328">
    <property type="entry name" value="ADH_Zn_CS"/>
</dbReference>
<feature type="domain" description="Enoyl reductase (ER)" evidence="17">
    <location>
        <begin position="500"/>
        <end position="829"/>
    </location>
</feature>
<evidence type="ECO:0000256" key="1">
    <source>
        <dbReference type="ARBA" id="ARBA00001947"/>
    </source>
</evidence>
<dbReference type="PANTHER" id="PTHR42683">
    <property type="entry name" value="ALDEHYDE REDUCTASE"/>
    <property type="match status" value="1"/>
</dbReference>
<evidence type="ECO:0000256" key="15">
    <source>
        <dbReference type="ARBA" id="ARBA00072287"/>
    </source>
</evidence>
<dbReference type="FunFam" id="3.40.50.720:FF:000022">
    <property type="entry name" value="Cinnamyl alcohol dehydrogenase"/>
    <property type="match status" value="2"/>
</dbReference>
<dbReference type="CDD" id="cd05283">
    <property type="entry name" value="CAD1"/>
    <property type="match status" value="2"/>
</dbReference>
<dbReference type="InterPro" id="IPR013154">
    <property type="entry name" value="ADH-like_N"/>
</dbReference>
<dbReference type="InterPro" id="IPR036291">
    <property type="entry name" value="NAD(P)-bd_dom_sf"/>
</dbReference>
<evidence type="ECO:0000256" key="16">
    <source>
        <dbReference type="RuleBase" id="RU361277"/>
    </source>
</evidence>
<evidence type="ECO:0000256" key="11">
    <source>
        <dbReference type="ARBA" id="ARBA00048379"/>
    </source>
</evidence>
<proteinExistence type="inferred from homology"/>
<dbReference type="InterPro" id="IPR011032">
    <property type="entry name" value="GroES-like_sf"/>
</dbReference>
<dbReference type="EC" id="1.1.1.195" evidence="4"/>
<dbReference type="InterPro" id="IPR047109">
    <property type="entry name" value="CAD-like"/>
</dbReference>
<evidence type="ECO:0000313" key="19">
    <source>
        <dbReference type="Proteomes" id="UP001341281"/>
    </source>
</evidence>
<evidence type="ECO:0000256" key="2">
    <source>
        <dbReference type="ARBA" id="ARBA00004928"/>
    </source>
</evidence>
<comment type="subunit">
    <text evidence="3">Homodimer.</text>
</comment>
<dbReference type="InterPro" id="IPR013149">
    <property type="entry name" value="ADH-like_C"/>
</dbReference>
<dbReference type="PROSITE" id="PS00065">
    <property type="entry name" value="D_2_HYDROXYACID_DH_1"/>
    <property type="match status" value="2"/>
</dbReference>
<comment type="catalytic activity">
    <reaction evidence="12">
        <text>(E)-caffeyl alcohol + NADP(+) = (E)-caffeyl aldehyde + NADPH + H(+)</text>
        <dbReference type="Rhea" id="RHEA:45728"/>
        <dbReference type="ChEBI" id="CHEBI:15378"/>
        <dbReference type="ChEBI" id="CHEBI:28323"/>
        <dbReference type="ChEBI" id="CHEBI:31334"/>
        <dbReference type="ChEBI" id="CHEBI:57783"/>
        <dbReference type="ChEBI" id="CHEBI:58349"/>
    </reaction>
    <physiologicalReaction direction="right-to-left" evidence="12">
        <dbReference type="Rhea" id="RHEA:45730"/>
    </physiologicalReaction>
</comment>
<evidence type="ECO:0000256" key="6">
    <source>
        <dbReference type="ARBA" id="ARBA00022733"/>
    </source>
</evidence>
<accession>A0AAQ3X2X2</accession>
<evidence type="ECO:0000256" key="8">
    <source>
        <dbReference type="ARBA" id="ARBA00022857"/>
    </source>
</evidence>
<evidence type="ECO:0000256" key="5">
    <source>
        <dbReference type="ARBA" id="ARBA00022723"/>
    </source>
</evidence>
<dbReference type="EMBL" id="CP144751">
    <property type="protein sequence ID" value="WVZ83607.1"/>
    <property type="molecule type" value="Genomic_DNA"/>
</dbReference>
<dbReference type="Pfam" id="PF08240">
    <property type="entry name" value="ADH_N"/>
    <property type="match status" value="2"/>
</dbReference>
<evidence type="ECO:0000256" key="12">
    <source>
        <dbReference type="ARBA" id="ARBA00049226"/>
    </source>
</evidence>
<evidence type="ECO:0000313" key="18">
    <source>
        <dbReference type="EMBL" id="WVZ83607.1"/>
    </source>
</evidence>
<dbReference type="SMART" id="SM00829">
    <property type="entry name" value="PKS_ER"/>
    <property type="match status" value="1"/>
</dbReference>
<sequence>MAPNPIGSACNSVHMASELENGNCSAWAARDPSGVLSPYKFNRRAVQSSDVSLKITHCGVCYADVIWTQNKHNDSQYPLVPGHEIAGVVTEVGSDVKGFEVGDHVGVGTYVNSCRDCDYCNSYVENHCPKRVFTFNRVDTDGTVTKGGYSTHIVVHERYCFKIPDGYPLAKAAPLLCAGITVYTPMVRHNMNQQPGKSLGVIGLGGLGHMAVKFGKAFGLKVTVFSTSESKRDEAINLLGADNFVLSSDIQQMESLKNSLHFIVDTASGDHPFDPYLSLLKVGGVMALVCFPPSGIKVHPASLNIGARTLSGSAVGGTKDIKEMVSFCAANKIYPEIEIIKIDYINKALARLVNRDVKYRFSLKNSLHFIVDTASGDHLFDPYLSLLKVGGVLALVCFPPSGIKVHPTSLNIGTKDIQEMVSFCVANKIYLEIEIIRIDYINEALARLVNRDVKHHFYSADRRSLSGRRCQVDSRVDELHMASESENGNCSAWAARDPSGLLSPYKFNRRVVQSSDVSLKITHCGVCYADVIWAQNKFHDSQYPLVPGHEIAGVVTEVGSDVKVFKVGDHVGVGTYVNSCRECDNCNSYLENHCPKGVGTFNYIDTDGTVTKGGYSSHIVVHERYCFKIPDGYPLAKAAPLLCAGITVYAPMVRHNMNQQPGKSLGVIGLGGLGHMAVKFGKAFGLKVTVFSTSESKRDEALNLLGADNFVLSSDIQEMESLKNSLHFIVDTASGDHPFDPYLSLLKVGGVMTVVCFPPSGIKVHPASLNMGARTLSGSIVGGTKDIQEMVSFCAANKIYPEIEIIKIDYINEALARLVNRDVKYRFVIDIENSFK</sequence>
<evidence type="ECO:0000256" key="14">
    <source>
        <dbReference type="ARBA" id="ARBA00049332"/>
    </source>
</evidence>
<evidence type="ECO:0000259" key="17">
    <source>
        <dbReference type="SMART" id="SM00829"/>
    </source>
</evidence>
<dbReference type="Proteomes" id="UP001341281">
    <property type="component" value="Chromosome 07"/>
</dbReference>
<evidence type="ECO:0000256" key="3">
    <source>
        <dbReference type="ARBA" id="ARBA00011738"/>
    </source>
</evidence>
<dbReference type="InterPro" id="IPR029752">
    <property type="entry name" value="D-isomer_DH_CS1"/>
</dbReference>
<organism evidence="18 19">
    <name type="scientific">Paspalum notatum var. saurae</name>
    <dbReference type="NCBI Taxonomy" id="547442"/>
    <lineage>
        <taxon>Eukaryota</taxon>
        <taxon>Viridiplantae</taxon>
        <taxon>Streptophyta</taxon>
        <taxon>Embryophyta</taxon>
        <taxon>Tracheophyta</taxon>
        <taxon>Spermatophyta</taxon>
        <taxon>Magnoliopsida</taxon>
        <taxon>Liliopsida</taxon>
        <taxon>Poales</taxon>
        <taxon>Poaceae</taxon>
        <taxon>PACMAD clade</taxon>
        <taxon>Panicoideae</taxon>
        <taxon>Andropogonodae</taxon>
        <taxon>Paspaleae</taxon>
        <taxon>Paspalinae</taxon>
        <taxon>Paspalum</taxon>
    </lineage>
</organism>
<comment type="pathway">
    <text evidence="2">Aromatic compound metabolism; phenylpropanoid biosynthesis.</text>
</comment>
<name>A0AAQ3X2X2_PASNO</name>
<gene>
    <name evidence="18" type="ORF">U9M48_030736</name>
</gene>